<dbReference type="EMBL" id="JAAQTL010000001">
    <property type="protein sequence ID" value="NID14442.1"/>
    <property type="molecule type" value="Genomic_DNA"/>
</dbReference>
<proteinExistence type="predicted"/>
<dbReference type="Pfam" id="PF07254">
    <property type="entry name" value="Cpta_toxin"/>
    <property type="match status" value="1"/>
</dbReference>
<dbReference type="RefSeq" id="WP_166698156.1">
    <property type="nucleotide sequence ID" value="NZ_JAAQTL010000001.1"/>
</dbReference>
<feature type="transmembrane region" description="Helical" evidence="1">
    <location>
        <begin position="20"/>
        <end position="41"/>
    </location>
</feature>
<comment type="caution">
    <text evidence="2">The sequence shown here is derived from an EMBL/GenBank/DDBJ whole genome shotgun (WGS) entry which is preliminary data.</text>
</comment>
<sequence>MTSARGTGFDYRPSVTLTAFAAAILCLATVAPFLTSLPWYVRWPVAAIVAMGGTRRLQRFRQSPVGGLRLSPAGLWTVTVRGREVPAELAASRFFGNAVFLRLRWRGGAGHVALLPDNVPPDTLRRLRARLRSTTRL</sequence>
<name>A0A7X5QSD7_9GAMM</name>
<reference evidence="2 3" key="1">
    <citation type="journal article" date="2006" name="Int. J. Syst. Evol. Microbiol.">
        <title>Dyella yeojuensis sp. nov., isolated from greenhouse soil in Korea.</title>
        <authorList>
            <person name="Kim B.Y."/>
            <person name="Weon H.Y."/>
            <person name="Lee K.H."/>
            <person name="Seok S.J."/>
            <person name="Kwon S.W."/>
            <person name="Go S.J."/>
            <person name="Stackebrandt E."/>
        </authorList>
    </citation>
    <scope>NUCLEOTIDE SEQUENCE [LARGE SCALE GENOMIC DNA]</scope>
    <source>
        <strain evidence="2 3">DSM 17673</strain>
    </source>
</reference>
<organism evidence="2 3">
    <name type="scientific">Luteibacter yeojuensis</name>
    <dbReference type="NCBI Taxonomy" id="345309"/>
    <lineage>
        <taxon>Bacteria</taxon>
        <taxon>Pseudomonadati</taxon>
        <taxon>Pseudomonadota</taxon>
        <taxon>Gammaproteobacteria</taxon>
        <taxon>Lysobacterales</taxon>
        <taxon>Rhodanobacteraceae</taxon>
        <taxon>Luteibacter</taxon>
    </lineage>
</organism>
<protein>
    <recommendedName>
        <fullName evidence="4">Toxin CptA</fullName>
    </recommendedName>
</protein>
<keyword evidence="3" id="KW-1185">Reference proteome</keyword>
<dbReference type="Proteomes" id="UP000518878">
    <property type="component" value="Unassembled WGS sequence"/>
</dbReference>
<keyword evidence="1" id="KW-0472">Membrane</keyword>
<dbReference type="AlphaFoldDB" id="A0A7X5QSD7"/>
<dbReference type="InterPro" id="IPR009883">
    <property type="entry name" value="YgfX"/>
</dbReference>
<evidence type="ECO:0000313" key="3">
    <source>
        <dbReference type="Proteomes" id="UP000518878"/>
    </source>
</evidence>
<evidence type="ECO:0008006" key="4">
    <source>
        <dbReference type="Google" id="ProtNLM"/>
    </source>
</evidence>
<keyword evidence="1" id="KW-1133">Transmembrane helix</keyword>
<accession>A0A7X5QSD7</accession>
<gene>
    <name evidence="2" type="ORF">HBF32_03065</name>
</gene>
<evidence type="ECO:0000256" key="1">
    <source>
        <dbReference type="SAM" id="Phobius"/>
    </source>
</evidence>
<evidence type="ECO:0000313" key="2">
    <source>
        <dbReference type="EMBL" id="NID14442.1"/>
    </source>
</evidence>
<keyword evidence="1" id="KW-0812">Transmembrane</keyword>